<proteinExistence type="predicted"/>
<keyword evidence="2" id="KW-1133">Transmembrane helix</keyword>
<gene>
    <name evidence="4" type="ORF">L1785_05610</name>
</gene>
<keyword evidence="5" id="KW-1185">Reference proteome</keyword>
<feature type="chain" id="PRO_5041330419" description="Gram-positive cocci surface proteins LPxTG domain-containing protein" evidence="3">
    <location>
        <begin position="28"/>
        <end position="290"/>
    </location>
</feature>
<keyword evidence="2" id="KW-0812">Transmembrane</keyword>
<organism evidence="4 5">
    <name type="scientific">Antribacter soli</name>
    <dbReference type="NCBI Taxonomy" id="2910976"/>
    <lineage>
        <taxon>Bacteria</taxon>
        <taxon>Bacillati</taxon>
        <taxon>Actinomycetota</taxon>
        <taxon>Actinomycetes</taxon>
        <taxon>Micrococcales</taxon>
        <taxon>Promicromonosporaceae</taxon>
        <taxon>Antribacter</taxon>
    </lineage>
</organism>
<comment type="caution">
    <text evidence="4">The sequence shown here is derived from an EMBL/GenBank/DDBJ whole genome shotgun (WGS) entry which is preliminary data.</text>
</comment>
<dbReference type="RefSeq" id="WP_236088222.1">
    <property type="nucleotide sequence ID" value="NZ_JAKGSG010000021.1"/>
</dbReference>
<dbReference type="Proteomes" id="UP001165405">
    <property type="component" value="Unassembled WGS sequence"/>
</dbReference>
<feature type="compositionally biased region" description="Low complexity" evidence="1">
    <location>
        <begin position="237"/>
        <end position="248"/>
    </location>
</feature>
<feature type="signal peptide" evidence="3">
    <location>
        <begin position="1"/>
        <end position="27"/>
    </location>
</feature>
<feature type="compositionally biased region" description="Pro residues" evidence="1">
    <location>
        <begin position="216"/>
        <end position="236"/>
    </location>
</feature>
<accession>A0AA41U6H4</accession>
<dbReference type="EMBL" id="JAKGSG010000021">
    <property type="protein sequence ID" value="MCF4120451.1"/>
    <property type="molecule type" value="Genomic_DNA"/>
</dbReference>
<evidence type="ECO:0000313" key="5">
    <source>
        <dbReference type="Proteomes" id="UP001165405"/>
    </source>
</evidence>
<evidence type="ECO:0000313" key="4">
    <source>
        <dbReference type="EMBL" id="MCF4120451.1"/>
    </source>
</evidence>
<name>A0AA41U6H4_9MICO</name>
<feature type="transmembrane region" description="Helical" evidence="2">
    <location>
        <begin position="262"/>
        <end position="282"/>
    </location>
</feature>
<feature type="region of interest" description="Disordered" evidence="1">
    <location>
        <begin position="195"/>
        <end position="248"/>
    </location>
</feature>
<evidence type="ECO:0008006" key="6">
    <source>
        <dbReference type="Google" id="ProtNLM"/>
    </source>
</evidence>
<keyword evidence="3" id="KW-0732">Signal</keyword>
<evidence type="ECO:0000256" key="2">
    <source>
        <dbReference type="SAM" id="Phobius"/>
    </source>
</evidence>
<keyword evidence="2" id="KW-0472">Membrane</keyword>
<evidence type="ECO:0000256" key="3">
    <source>
        <dbReference type="SAM" id="SignalP"/>
    </source>
</evidence>
<dbReference type="AlphaFoldDB" id="A0AA41U6H4"/>
<evidence type="ECO:0000256" key="1">
    <source>
        <dbReference type="SAM" id="MobiDB-lite"/>
    </source>
</evidence>
<sequence length="290" mass="29507">MKKILAGGALMALALGGLVATATPASAHTPVAKADCTGLTVDLTAYSNGRNSVTVVVDGKELEATTFARSFHETYEWAGHGIDPASVKSWSVAIDATDGNQFDRTLRGGPLEDCTPTTTPVSPAAPTVNCDITSVDEIAKPEDTESITYTKDAAGILATLSRGFAWGDLGPYTQQSTTTATYPAAALAELLEAQECETEPTPTPTPTPTEAAPTPVTTPTPTPTPSAEPTPSPSVTPTPSASASPAPVAGTPPILASTGAQVGGAILFALLLVAGGFGLVWARKRIHNNG</sequence>
<reference evidence="4" key="1">
    <citation type="submission" date="2022-01" db="EMBL/GenBank/DDBJ databases">
        <title>Antribacter sp. nov., isolated from Guizhou of China.</title>
        <authorList>
            <person name="Chengliang C."/>
            <person name="Ya Z."/>
        </authorList>
    </citation>
    <scope>NUCLEOTIDE SEQUENCE</scope>
    <source>
        <strain evidence="4">KLBMP 9083</strain>
    </source>
</reference>
<protein>
    <recommendedName>
        <fullName evidence="6">Gram-positive cocci surface proteins LPxTG domain-containing protein</fullName>
    </recommendedName>
</protein>